<organism evidence="8 9">
    <name type="scientific">Brenthis ino</name>
    <name type="common">lesser marbled fritillary</name>
    <dbReference type="NCBI Taxonomy" id="405034"/>
    <lineage>
        <taxon>Eukaryota</taxon>
        <taxon>Metazoa</taxon>
        <taxon>Ecdysozoa</taxon>
        <taxon>Arthropoda</taxon>
        <taxon>Hexapoda</taxon>
        <taxon>Insecta</taxon>
        <taxon>Pterygota</taxon>
        <taxon>Neoptera</taxon>
        <taxon>Endopterygota</taxon>
        <taxon>Lepidoptera</taxon>
        <taxon>Glossata</taxon>
        <taxon>Ditrysia</taxon>
        <taxon>Papilionoidea</taxon>
        <taxon>Nymphalidae</taxon>
        <taxon>Heliconiinae</taxon>
        <taxon>Argynnini</taxon>
        <taxon>Brenthis</taxon>
    </lineage>
</organism>
<dbReference type="GO" id="GO:0007283">
    <property type="term" value="P:spermatogenesis"/>
    <property type="evidence" value="ECO:0007669"/>
    <property type="project" value="UniProtKB-KW"/>
</dbReference>
<evidence type="ECO:0000313" key="8">
    <source>
        <dbReference type="EMBL" id="CAH0714282.1"/>
    </source>
</evidence>
<proteinExistence type="predicted"/>
<evidence type="ECO:0000256" key="3">
    <source>
        <dbReference type="ARBA" id="ARBA00022473"/>
    </source>
</evidence>
<evidence type="ECO:0000256" key="1">
    <source>
        <dbReference type="ARBA" id="ARBA00002540"/>
    </source>
</evidence>
<dbReference type="Pfam" id="PF06910">
    <property type="entry name" value="MEA1"/>
    <property type="match status" value="1"/>
</dbReference>
<feature type="region of interest" description="Disordered" evidence="7">
    <location>
        <begin position="1"/>
        <end position="79"/>
    </location>
</feature>
<protein>
    <recommendedName>
        <fullName evidence="2">Male-enhanced antigen 1</fullName>
    </recommendedName>
</protein>
<evidence type="ECO:0000256" key="7">
    <source>
        <dbReference type="SAM" id="MobiDB-lite"/>
    </source>
</evidence>
<gene>
    <name evidence="8" type="ORF">BINO364_LOCUS1353</name>
</gene>
<evidence type="ECO:0000256" key="5">
    <source>
        <dbReference type="ARBA" id="ARBA00022782"/>
    </source>
</evidence>
<evidence type="ECO:0000256" key="2">
    <source>
        <dbReference type="ARBA" id="ARBA00022245"/>
    </source>
</evidence>
<keyword evidence="4" id="KW-0597">Phosphoprotein</keyword>
<keyword evidence="6" id="KW-0744">Spermatogenesis</keyword>
<evidence type="ECO:0000313" key="9">
    <source>
        <dbReference type="Proteomes" id="UP000838878"/>
    </source>
</evidence>
<comment type="function">
    <text evidence="1">May play an important role in spermatogenesis and/or testis development.</text>
</comment>
<evidence type="ECO:0000256" key="4">
    <source>
        <dbReference type="ARBA" id="ARBA00022553"/>
    </source>
</evidence>
<keyword evidence="3" id="KW-0217">Developmental protein</keyword>
<keyword evidence="9" id="KW-1185">Reference proteome</keyword>
<feature type="non-terminal residue" evidence="8">
    <location>
        <position position="152"/>
    </location>
</feature>
<dbReference type="PANTHER" id="PTHR17005">
    <property type="entry name" value="MALE-ENHANCED ANTIGEN-1"/>
    <property type="match status" value="1"/>
</dbReference>
<sequence length="152" mass="17290">MVCDGPDPPDDSPQNLIPPPRHELIANGTHDDSDDEQNEHFGYEPLPQGPDAVLSDHDSEDETEVLHNNTLTPPQNVPTIEPMENVISREVWSMPRSNDPIQMDTERAEQVMSLMANFALPQDSIPEWAQSISEEQWKQTLNDRIEKLRSNR</sequence>
<dbReference type="OrthoDB" id="5593200at2759"/>
<dbReference type="Proteomes" id="UP000838878">
    <property type="component" value="Chromosome 1"/>
</dbReference>
<dbReference type="AlphaFoldDB" id="A0A8J9VMP6"/>
<dbReference type="GO" id="GO:0030154">
    <property type="term" value="P:cell differentiation"/>
    <property type="evidence" value="ECO:0007669"/>
    <property type="project" value="UniProtKB-KW"/>
</dbReference>
<accession>A0A8J9VMP6</accession>
<name>A0A8J9VMP6_9NEOP</name>
<reference evidence="8" key="1">
    <citation type="submission" date="2021-12" db="EMBL/GenBank/DDBJ databases">
        <authorList>
            <person name="Martin H S."/>
        </authorList>
    </citation>
    <scope>NUCLEOTIDE SEQUENCE</scope>
</reference>
<feature type="compositionally biased region" description="Polar residues" evidence="7">
    <location>
        <begin position="66"/>
        <end position="78"/>
    </location>
</feature>
<keyword evidence="5" id="KW-0221">Differentiation</keyword>
<evidence type="ECO:0000256" key="6">
    <source>
        <dbReference type="ARBA" id="ARBA00022871"/>
    </source>
</evidence>
<dbReference type="InterPro" id="IPR009685">
    <property type="entry name" value="MEA1"/>
</dbReference>
<dbReference type="EMBL" id="OV170221">
    <property type="protein sequence ID" value="CAH0714282.1"/>
    <property type="molecule type" value="Genomic_DNA"/>
</dbReference>